<dbReference type="InterPro" id="IPR003607">
    <property type="entry name" value="HD/PDEase_dom"/>
</dbReference>
<dbReference type="EMBL" id="JZRZ01000012">
    <property type="protein sequence ID" value="KKD57479.1"/>
    <property type="molecule type" value="Genomic_DNA"/>
</dbReference>
<evidence type="ECO:0000313" key="2">
    <source>
        <dbReference type="EMBL" id="KKD57479.1"/>
    </source>
</evidence>
<feature type="domain" description="HD-GYP" evidence="1">
    <location>
        <begin position="13"/>
        <end position="205"/>
    </location>
</feature>
<dbReference type="PATRIC" id="fig|40324.63.peg.2216"/>
<dbReference type="Gene3D" id="1.10.3210.10">
    <property type="entry name" value="Hypothetical protein af1432"/>
    <property type="match status" value="1"/>
</dbReference>
<gene>
    <name evidence="2" type="ORF">VM57_05885</name>
</gene>
<dbReference type="SUPFAM" id="SSF109604">
    <property type="entry name" value="HD-domain/PDEase-like"/>
    <property type="match status" value="1"/>
</dbReference>
<dbReference type="AlphaFoldDB" id="A0A0F5ZP91"/>
<evidence type="ECO:0000259" key="1">
    <source>
        <dbReference type="PROSITE" id="PS51832"/>
    </source>
</evidence>
<sequence>MTMFPDAVPAPDLLHAQACLIDALSMSLQMRDAYTRHHCDRVGLLAQRLATHCDLDDEASAQIGLAARFHDIGKIGIPDEVLLAPRRHTDEERAIMREHPVRGEHIFLATGRSDAAPVARLIRAHHEAFDGSGYPDGLRGESIPLGSRIVTVADAYDAMTSVRPYRAAMEHETALRIIDEQSGGLIDPYVLQRFHRMLAQEPELA</sequence>
<name>A0A0F5ZP91_STEMA</name>
<comment type="caution">
    <text evidence="2">The sequence shown here is derived from an EMBL/GenBank/DDBJ whole genome shotgun (WGS) entry which is preliminary data.</text>
</comment>
<dbReference type="Pfam" id="PF13487">
    <property type="entry name" value="HD_5"/>
    <property type="match status" value="1"/>
</dbReference>
<evidence type="ECO:0000313" key="3">
    <source>
        <dbReference type="Proteomes" id="UP000243478"/>
    </source>
</evidence>
<dbReference type="InterPro" id="IPR037522">
    <property type="entry name" value="HD_GYP_dom"/>
</dbReference>
<proteinExistence type="predicted"/>
<dbReference type="Proteomes" id="UP000243478">
    <property type="component" value="Unassembled WGS sequence"/>
</dbReference>
<organism evidence="2 3">
    <name type="scientific">Stenotrophomonas maltophilia</name>
    <name type="common">Pseudomonas maltophilia</name>
    <name type="synonym">Xanthomonas maltophilia</name>
    <dbReference type="NCBI Taxonomy" id="40324"/>
    <lineage>
        <taxon>Bacteria</taxon>
        <taxon>Pseudomonadati</taxon>
        <taxon>Pseudomonadota</taxon>
        <taxon>Gammaproteobacteria</taxon>
        <taxon>Lysobacterales</taxon>
        <taxon>Lysobacteraceae</taxon>
        <taxon>Stenotrophomonas</taxon>
        <taxon>Stenotrophomonas maltophilia group</taxon>
    </lineage>
</organism>
<reference evidence="2 3" key="1">
    <citation type="submission" date="2015-03" db="EMBL/GenBank/DDBJ databases">
        <title>Draft genome of Stenotrophomonas maltophila isolated from urine specimen.</title>
        <authorList>
            <person name="Murugan N."/>
            <person name="Malathi J."/>
            <person name="Umashankar V."/>
            <person name="Madhavan H."/>
        </authorList>
    </citation>
    <scope>NUCLEOTIDE SEQUENCE [LARGE SCALE GENOMIC DNA]</scope>
    <source>
        <strain evidence="2 3">JMNMN1</strain>
    </source>
</reference>
<dbReference type="PANTHER" id="PTHR45228">
    <property type="entry name" value="CYCLIC DI-GMP PHOSPHODIESTERASE TM_0186-RELATED"/>
    <property type="match status" value="1"/>
</dbReference>
<dbReference type="CDD" id="cd00077">
    <property type="entry name" value="HDc"/>
    <property type="match status" value="1"/>
</dbReference>
<accession>A0A0F5ZP91</accession>
<dbReference type="RefSeq" id="WP_049459448.1">
    <property type="nucleotide sequence ID" value="NZ_CP022053.2"/>
</dbReference>
<dbReference type="PROSITE" id="PS51832">
    <property type="entry name" value="HD_GYP"/>
    <property type="match status" value="1"/>
</dbReference>
<keyword evidence="2" id="KW-0378">Hydrolase</keyword>
<protein>
    <submittedName>
        <fullName evidence="2">HD family phosphohydrolase</fullName>
    </submittedName>
</protein>
<dbReference type="GO" id="GO:0008081">
    <property type="term" value="F:phosphoric diester hydrolase activity"/>
    <property type="evidence" value="ECO:0007669"/>
    <property type="project" value="UniProtKB-ARBA"/>
</dbReference>
<dbReference type="InterPro" id="IPR052020">
    <property type="entry name" value="Cyclic_di-GMP/3'3'-cGAMP_PDE"/>
</dbReference>
<dbReference type="SMART" id="SM00471">
    <property type="entry name" value="HDc"/>
    <property type="match status" value="1"/>
</dbReference>